<dbReference type="SUPFAM" id="SSF56436">
    <property type="entry name" value="C-type lectin-like"/>
    <property type="match status" value="2"/>
</dbReference>
<comment type="caution">
    <text evidence="2">The sequence shown here is derived from an EMBL/GenBank/DDBJ whole genome shotgun (WGS) entry which is preliminary data.</text>
</comment>
<dbReference type="PANTHER" id="PTHR45784">
    <property type="entry name" value="C-TYPE LECTIN DOMAIN FAMILY 20 MEMBER A-RELATED"/>
    <property type="match status" value="1"/>
</dbReference>
<dbReference type="InterPro" id="IPR016186">
    <property type="entry name" value="C-type_lectin-like/link_sf"/>
</dbReference>
<gene>
    <name evidence="2" type="ORF">U0070_009771</name>
</gene>
<evidence type="ECO:0000313" key="3">
    <source>
        <dbReference type="Proteomes" id="UP001488838"/>
    </source>
</evidence>
<evidence type="ECO:0000313" key="2">
    <source>
        <dbReference type="EMBL" id="KAK7825282.1"/>
    </source>
</evidence>
<dbReference type="PANTHER" id="PTHR45784:SF5">
    <property type="entry name" value="C-TYPE LECTIN DOMAIN FAMILY 20 MEMBER A-RELATED"/>
    <property type="match status" value="1"/>
</dbReference>
<organism evidence="2 3">
    <name type="scientific">Myodes glareolus</name>
    <name type="common">Bank vole</name>
    <name type="synonym">Clethrionomys glareolus</name>
    <dbReference type="NCBI Taxonomy" id="447135"/>
    <lineage>
        <taxon>Eukaryota</taxon>
        <taxon>Metazoa</taxon>
        <taxon>Chordata</taxon>
        <taxon>Craniata</taxon>
        <taxon>Vertebrata</taxon>
        <taxon>Euteleostomi</taxon>
        <taxon>Mammalia</taxon>
        <taxon>Eutheria</taxon>
        <taxon>Euarchontoglires</taxon>
        <taxon>Glires</taxon>
        <taxon>Rodentia</taxon>
        <taxon>Myomorpha</taxon>
        <taxon>Muroidea</taxon>
        <taxon>Cricetidae</taxon>
        <taxon>Arvicolinae</taxon>
        <taxon>Myodes</taxon>
    </lineage>
</organism>
<feature type="domain" description="C-type lectin" evidence="1">
    <location>
        <begin position="204"/>
        <end position="321"/>
    </location>
</feature>
<dbReference type="EMBL" id="JBBHLL010000041">
    <property type="protein sequence ID" value="KAK7825282.1"/>
    <property type="molecule type" value="Genomic_DNA"/>
</dbReference>
<proteinExistence type="predicted"/>
<dbReference type="Proteomes" id="UP001488838">
    <property type="component" value="Unassembled WGS sequence"/>
</dbReference>
<dbReference type="Pfam" id="PF00059">
    <property type="entry name" value="Lectin_C"/>
    <property type="match status" value="2"/>
</dbReference>
<dbReference type="Gene3D" id="3.10.100.10">
    <property type="entry name" value="Mannose-Binding Protein A, subunit A"/>
    <property type="match status" value="2"/>
</dbReference>
<keyword evidence="3" id="KW-1185">Reference proteome</keyword>
<feature type="domain" description="C-type lectin" evidence="1">
    <location>
        <begin position="30"/>
        <end position="145"/>
    </location>
</feature>
<dbReference type="AlphaFoldDB" id="A0AAW0JFL1"/>
<dbReference type="PROSITE" id="PS50041">
    <property type="entry name" value="C_TYPE_LECTIN_2"/>
    <property type="match status" value="2"/>
</dbReference>
<dbReference type="InterPro" id="IPR016187">
    <property type="entry name" value="CTDL_fold"/>
</dbReference>
<dbReference type="SMART" id="SM00034">
    <property type="entry name" value="CLECT"/>
    <property type="match status" value="2"/>
</dbReference>
<dbReference type="CDD" id="cd03602">
    <property type="entry name" value="CLECT_1"/>
    <property type="match status" value="1"/>
</dbReference>
<sequence length="357" mass="40112">MAAALLLHDRVKWGSHVVIASPAPAFQLVSNSKTFYRVEEPRTWKEAMWYCQEHYTDLADLQSVNSAMNIMVVYSYTSSTQAWIGLFYDVTISGLSWSSGSVFTTPTWTALPVFRDGLCATLYSWAMVPALGAASCTAQKPFICYYDPAVGHRMSLVSPLEALTTLPTEGQTSSFLRQRKLGCQTPWISGLWSLYSLLLATVEIGGWTFIRIKQAMSWPSALTYCRNHYTDLADLQRVTDEKDKEKLQSITSNVDAWIGLYFSAKINSLTWSSDLGSSIPEWLQKIPLFGQGLCAGLRIFSNGPPEIYALFCHEQKPFICFCEHSFGILKADFIISTLKDPEEMKDQLLSEVRCLTF</sequence>
<evidence type="ECO:0000259" key="1">
    <source>
        <dbReference type="PROSITE" id="PS50041"/>
    </source>
</evidence>
<accession>A0AAW0JFL1</accession>
<protein>
    <recommendedName>
        <fullName evidence="1">C-type lectin domain-containing protein</fullName>
    </recommendedName>
</protein>
<name>A0AAW0JFL1_MYOGA</name>
<reference evidence="2 3" key="1">
    <citation type="journal article" date="2023" name="bioRxiv">
        <title>Conserved and derived expression patterns and positive selection on dental genes reveal complex evolutionary context of ever-growing rodent molars.</title>
        <authorList>
            <person name="Calamari Z.T."/>
            <person name="Song A."/>
            <person name="Cohen E."/>
            <person name="Akter M."/>
            <person name="Roy R.D."/>
            <person name="Hallikas O."/>
            <person name="Christensen M.M."/>
            <person name="Li P."/>
            <person name="Marangoni P."/>
            <person name="Jernvall J."/>
            <person name="Klein O.D."/>
        </authorList>
    </citation>
    <scope>NUCLEOTIDE SEQUENCE [LARGE SCALE GENOMIC DNA]</scope>
    <source>
        <strain evidence="2">V071</strain>
    </source>
</reference>
<dbReference type="InterPro" id="IPR001304">
    <property type="entry name" value="C-type_lectin-like"/>
</dbReference>